<dbReference type="Proteomes" id="UP000321685">
    <property type="component" value="Unassembled WGS sequence"/>
</dbReference>
<reference evidence="2 3" key="1">
    <citation type="submission" date="2019-07" db="EMBL/GenBank/DDBJ databases">
        <title>Whole genome shotgun sequence of Pseudonocardia sulfidoxydans NBRC 16205.</title>
        <authorList>
            <person name="Hosoyama A."/>
            <person name="Uohara A."/>
            <person name="Ohji S."/>
            <person name="Ichikawa N."/>
        </authorList>
    </citation>
    <scope>NUCLEOTIDE SEQUENCE [LARGE SCALE GENOMIC DNA]</scope>
    <source>
        <strain evidence="2 3">NBRC 16205</strain>
    </source>
</reference>
<evidence type="ECO:0000256" key="1">
    <source>
        <dbReference type="SAM" id="MobiDB-lite"/>
    </source>
</evidence>
<evidence type="ECO:0000313" key="3">
    <source>
        <dbReference type="Proteomes" id="UP000321685"/>
    </source>
</evidence>
<dbReference type="AlphaFoldDB" id="A0A511DAL6"/>
<gene>
    <name evidence="2" type="ORF">PSU4_07750</name>
</gene>
<keyword evidence="3" id="KW-1185">Reference proteome</keyword>
<comment type="caution">
    <text evidence="2">The sequence shown here is derived from an EMBL/GenBank/DDBJ whole genome shotgun (WGS) entry which is preliminary data.</text>
</comment>
<proteinExistence type="predicted"/>
<feature type="region of interest" description="Disordered" evidence="1">
    <location>
        <begin position="1"/>
        <end position="101"/>
    </location>
</feature>
<feature type="compositionally biased region" description="Gly residues" evidence="1">
    <location>
        <begin position="1"/>
        <end position="19"/>
    </location>
</feature>
<sequence>MGRVGAGQEGGADAGGVGRVGPAPGDDVVRAKQRVLARGQEADAVEQCQSGPARSRVERPSASHRCGTRAPTRPAGANTVIGSSPAGPPPPRAPAGYRNVPVASTNGCAIALAGR</sequence>
<name>A0A511DAL6_9PSEU</name>
<dbReference type="EMBL" id="BJVJ01000004">
    <property type="protein sequence ID" value="GEL21821.1"/>
    <property type="molecule type" value="Genomic_DNA"/>
</dbReference>
<accession>A0A511DAL6</accession>
<organism evidence="2 3">
    <name type="scientific">Pseudonocardia sulfidoxydans NBRC 16205</name>
    <dbReference type="NCBI Taxonomy" id="1223511"/>
    <lineage>
        <taxon>Bacteria</taxon>
        <taxon>Bacillati</taxon>
        <taxon>Actinomycetota</taxon>
        <taxon>Actinomycetes</taxon>
        <taxon>Pseudonocardiales</taxon>
        <taxon>Pseudonocardiaceae</taxon>
        <taxon>Pseudonocardia</taxon>
    </lineage>
</organism>
<evidence type="ECO:0000313" key="2">
    <source>
        <dbReference type="EMBL" id="GEL21821.1"/>
    </source>
</evidence>
<protein>
    <submittedName>
        <fullName evidence="2">Uncharacterized protein</fullName>
    </submittedName>
</protein>